<keyword evidence="2" id="KW-0436">Ligase</keyword>
<dbReference type="SUPFAM" id="SSF56801">
    <property type="entry name" value="Acetyl-CoA synthetase-like"/>
    <property type="match status" value="1"/>
</dbReference>
<keyword evidence="3" id="KW-0276">Fatty acid metabolism</keyword>
<evidence type="ECO:0000256" key="1">
    <source>
        <dbReference type="ARBA" id="ARBA00006432"/>
    </source>
</evidence>
<keyword evidence="7" id="KW-1185">Reference proteome</keyword>
<evidence type="ECO:0000256" key="4">
    <source>
        <dbReference type="ARBA" id="ARBA00023098"/>
    </source>
</evidence>
<sequence length="152" mass="16475">MDRKKELIINSSGKNMSPANIENAVKAASSLVASAVTIGDARPYNTALVVLDPEALLAEGFTGPATDLPHNEAVVFRVAAAIDTANAGLSRVEQIKRFRILPVFWEPGSDELTLTMKLRRKPVNTKYAQEIDELYAEPPAEHVHESAAPARV</sequence>
<proteinExistence type="inferred from homology"/>
<protein>
    <recommendedName>
        <fullName evidence="5">Acyl-CoA synthetase</fullName>
    </recommendedName>
</protein>
<evidence type="ECO:0000313" key="6">
    <source>
        <dbReference type="EMBL" id="MBP2324438.1"/>
    </source>
</evidence>
<dbReference type="Pfam" id="PF23562">
    <property type="entry name" value="AMP-binding_C_3"/>
    <property type="match status" value="1"/>
</dbReference>
<dbReference type="RefSeq" id="WP_245381303.1">
    <property type="nucleotide sequence ID" value="NZ_JAGINW010000001.1"/>
</dbReference>
<comment type="similarity">
    <text evidence="1">Belongs to the ATP-dependent AMP-binding enzyme family.</text>
</comment>
<evidence type="ECO:0000256" key="3">
    <source>
        <dbReference type="ARBA" id="ARBA00022832"/>
    </source>
</evidence>
<name>A0ABS4TJ39_9PSEU</name>
<comment type="caution">
    <text evidence="6">The sequence shown here is derived from an EMBL/GenBank/DDBJ whole genome shotgun (WGS) entry which is preliminary data.</text>
</comment>
<gene>
    <name evidence="6" type="ORF">JOF56_004823</name>
</gene>
<keyword evidence="4" id="KW-0443">Lipid metabolism</keyword>
<evidence type="ECO:0000256" key="5">
    <source>
        <dbReference type="ARBA" id="ARBA00032875"/>
    </source>
</evidence>
<evidence type="ECO:0000256" key="2">
    <source>
        <dbReference type="ARBA" id="ARBA00022598"/>
    </source>
</evidence>
<dbReference type="Proteomes" id="UP001519332">
    <property type="component" value="Unassembled WGS sequence"/>
</dbReference>
<evidence type="ECO:0000313" key="7">
    <source>
        <dbReference type="Proteomes" id="UP001519332"/>
    </source>
</evidence>
<reference evidence="6 7" key="1">
    <citation type="submission" date="2021-03" db="EMBL/GenBank/DDBJ databases">
        <title>Sequencing the genomes of 1000 actinobacteria strains.</title>
        <authorList>
            <person name="Klenk H.-P."/>
        </authorList>
    </citation>
    <scope>NUCLEOTIDE SEQUENCE [LARGE SCALE GENOMIC DNA]</scope>
    <source>
        <strain evidence="6 7">DSM 46670</strain>
    </source>
</reference>
<dbReference type="PANTHER" id="PTHR43272">
    <property type="entry name" value="LONG-CHAIN-FATTY-ACID--COA LIGASE"/>
    <property type="match status" value="1"/>
</dbReference>
<dbReference type="PANTHER" id="PTHR43272:SF32">
    <property type="entry name" value="AMP-DEPENDENT SYNTHETASE_LIGASE DOMAIN-CONTAINING PROTEIN"/>
    <property type="match status" value="1"/>
</dbReference>
<organism evidence="6 7">
    <name type="scientific">Kibdelosporangium banguiense</name>
    <dbReference type="NCBI Taxonomy" id="1365924"/>
    <lineage>
        <taxon>Bacteria</taxon>
        <taxon>Bacillati</taxon>
        <taxon>Actinomycetota</taxon>
        <taxon>Actinomycetes</taxon>
        <taxon>Pseudonocardiales</taxon>
        <taxon>Pseudonocardiaceae</taxon>
        <taxon>Kibdelosporangium</taxon>
    </lineage>
</organism>
<accession>A0ABS4TJ39</accession>
<dbReference type="EMBL" id="JAGINW010000001">
    <property type="protein sequence ID" value="MBP2324438.1"/>
    <property type="molecule type" value="Genomic_DNA"/>
</dbReference>